<dbReference type="Proteomes" id="UP000190648">
    <property type="component" value="Unassembled WGS sequence"/>
</dbReference>
<reference evidence="1 2" key="1">
    <citation type="submission" date="2016-02" db="EMBL/GenBank/DDBJ databases">
        <title>Band-tailed pigeon sequencing and assembly.</title>
        <authorList>
            <person name="Soares A.E."/>
            <person name="Novak B.J."/>
            <person name="Rice E.S."/>
            <person name="O'Connell B."/>
            <person name="Chang D."/>
            <person name="Weber S."/>
            <person name="Shapiro B."/>
        </authorList>
    </citation>
    <scope>NUCLEOTIDE SEQUENCE [LARGE SCALE GENOMIC DNA]</scope>
    <source>
        <strain evidence="1">BTP2013</strain>
        <tissue evidence="1">Blood</tissue>
    </source>
</reference>
<proteinExistence type="predicted"/>
<evidence type="ECO:0000313" key="2">
    <source>
        <dbReference type="Proteomes" id="UP000190648"/>
    </source>
</evidence>
<sequence length="75" mass="8037">MAEGIPAQTCTRSGGLICGSVDYWLLDEQWSPGWQKTCTGESANMLILSDLILVDLLPGLPSTTSSMAGENVRIH</sequence>
<keyword evidence="2" id="KW-1185">Reference proteome</keyword>
<evidence type="ECO:0000313" key="1">
    <source>
        <dbReference type="EMBL" id="OPJ83381.1"/>
    </source>
</evidence>
<dbReference type="AlphaFoldDB" id="A0A1V4KG72"/>
<name>A0A1V4KG72_PATFA</name>
<accession>A0A1V4KG72</accession>
<protein>
    <submittedName>
        <fullName evidence="1">Uncharacterized protein</fullName>
    </submittedName>
</protein>
<comment type="caution">
    <text evidence="1">The sequence shown here is derived from an EMBL/GenBank/DDBJ whole genome shotgun (WGS) entry which is preliminary data.</text>
</comment>
<gene>
    <name evidence="1" type="ORF">AV530_006286</name>
</gene>
<dbReference type="EMBL" id="LSYS01003169">
    <property type="protein sequence ID" value="OPJ83381.1"/>
    <property type="molecule type" value="Genomic_DNA"/>
</dbReference>
<organism evidence="1 2">
    <name type="scientific">Patagioenas fasciata monilis</name>
    <dbReference type="NCBI Taxonomy" id="372326"/>
    <lineage>
        <taxon>Eukaryota</taxon>
        <taxon>Metazoa</taxon>
        <taxon>Chordata</taxon>
        <taxon>Craniata</taxon>
        <taxon>Vertebrata</taxon>
        <taxon>Euteleostomi</taxon>
        <taxon>Archelosauria</taxon>
        <taxon>Archosauria</taxon>
        <taxon>Dinosauria</taxon>
        <taxon>Saurischia</taxon>
        <taxon>Theropoda</taxon>
        <taxon>Coelurosauria</taxon>
        <taxon>Aves</taxon>
        <taxon>Neognathae</taxon>
        <taxon>Neoaves</taxon>
        <taxon>Columbimorphae</taxon>
        <taxon>Columbiformes</taxon>
        <taxon>Columbidae</taxon>
        <taxon>Patagioenas</taxon>
    </lineage>
</organism>